<dbReference type="AlphaFoldDB" id="A0A3N6PAH6"/>
<accession>A0A3N6PAH6</accession>
<dbReference type="SUPFAM" id="SSF52540">
    <property type="entry name" value="P-loop containing nucleoside triphosphate hydrolases"/>
    <property type="match status" value="1"/>
</dbReference>
<dbReference type="RefSeq" id="WP_124147730.1">
    <property type="nucleotide sequence ID" value="NZ_CAWOKI010000309.1"/>
</dbReference>
<reference evidence="4 5" key="1">
    <citation type="journal article" date="2018" name="ACS Chem. Biol.">
        <title>Ketoreductase domain dysfunction expands chemodiversity: malyngamide biosynthesis in the cyanobacterium Okeania hirsuta.</title>
        <authorList>
            <person name="Moss N.A."/>
            <person name="Leao T."/>
            <person name="Rankin M."/>
            <person name="McCullough T.M."/>
            <person name="Qu P."/>
            <person name="Korobeynikov A."/>
            <person name="Smith J.L."/>
            <person name="Gerwick L."/>
            <person name="Gerwick W.H."/>
        </authorList>
    </citation>
    <scope>NUCLEOTIDE SEQUENCE [LARGE SCALE GENOMIC DNA]</scope>
    <source>
        <strain evidence="4 5">PAB10Feb10-1</strain>
    </source>
</reference>
<evidence type="ECO:0000259" key="3">
    <source>
        <dbReference type="Pfam" id="PF24883"/>
    </source>
</evidence>
<dbReference type="EMBL" id="RCBY01000081">
    <property type="protein sequence ID" value="RQH40927.1"/>
    <property type="molecule type" value="Genomic_DNA"/>
</dbReference>
<keyword evidence="1" id="KW-0677">Repeat</keyword>
<dbReference type="InterPro" id="IPR027417">
    <property type="entry name" value="P-loop_NTPase"/>
</dbReference>
<dbReference type="Gene3D" id="3.40.50.300">
    <property type="entry name" value="P-loop containing nucleotide triphosphate hydrolases"/>
    <property type="match status" value="1"/>
</dbReference>
<keyword evidence="2" id="KW-0175">Coiled coil</keyword>
<gene>
    <name evidence="4" type="ORF">D5R40_15550</name>
</gene>
<dbReference type="OrthoDB" id="443465at2"/>
<proteinExistence type="predicted"/>
<dbReference type="PANTHER" id="PTHR10039:SF16">
    <property type="entry name" value="GPI INOSITOL-DEACYLASE"/>
    <property type="match status" value="1"/>
</dbReference>
<dbReference type="Proteomes" id="UP000269154">
    <property type="component" value="Unassembled WGS sequence"/>
</dbReference>
<name>A0A3N6PAH6_9CYAN</name>
<comment type="caution">
    <text evidence="4">The sequence shown here is derived from an EMBL/GenBank/DDBJ whole genome shotgun (WGS) entry which is preliminary data.</text>
</comment>
<dbReference type="InterPro" id="IPR056884">
    <property type="entry name" value="NPHP3-like_N"/>
</dbReference>
<dbReference type="Pfam" id="PF24883">
    <property type="entry name" value="NPHP3_N"/>
    <property type="match status" value="1"/>
</dbReference>
<feature type="coiled-coil region" evidence="2">
    <location>
        <begin position="55"/>
        <end position="82"/>
    </location>
</feature>
<feature type="domain" description="Nephrocystin 3-like N-terminal" evidence="3">
    <location>
        <begin position="255"/>
        <end position="390"/>
    </location>
</feature>
<dbReference type="PANTHER" id="PTHR10039">
    <property type="entry name" value="AMELOGENIN"/>
    <property type="match status" value="1"/>
</dbReference>
<sequence>MLIEILTLFAGAGLEQATSVTWHWVSKWAAKKADEKNQVIQTALVTSYCKALQVIRKESQQLSQWRQDKAEIEGRLTEMEKDALMILDLVQTHKQRITHLPQGREEEAIVKVVMSRLQSKDKWLKHAPKELSVLVETKLVSITVHQFRHELRTESTVFQALVHDMLATAGEDISCLVDVTNKIERRVDQFVGDYRQDIDRIIAGIGGANTHLEQLILLLRKQMQQCQVIPADFAALIADKTEGFLGRGFVFDAIEDFIHNQSKGYFIIEADPGVGKSTIIAEYVRRTSCLAYFNLLSEGRTRAEDFLKSICTQLIEGYNLPYELPLHPDNTSNGNFLSKLLNEISAQLTPGEKLIIAVDALDEVDLSSQSGAANVLYLPANLPNKVYFLLTKRSDPLPLVISAPQKIFDLMIYPNESLEDVKLFIRLRTKRPAVKEWIEQRGLTLEEFVESIASNSENNFMYLKYVLDDIEQGNYRDINLESLPQGLEKYYDQHWHRMKMNVKPLPVTKLKVIYFLTKTRKPVSCRMLAKFSGEISLIVQEILDEWAQFLRIYQTEGKPVYSIYHAAFQDFLYRKDIVQEVESLIEIESMEKQIKNNLLGMVYKNA</sequence>
<evidence type="ECO:0000313" key="4">
    <source>
        <dbReference type="EMBL" id="RQH40927.1"/>
    </source>
</evidence>
<keyword evidence="5" id="KW-1185">Reference proteome</keyword>
<organism evidence="4 5">
    <name type="scientific">Okeania hirsuta</name>
    <dbReference type="NCBI Taxonomy" id="1458930"/>
    <lineage>
        <taxon>Bacteria</taxon>
        <taxon>Bacillati</taxon>
        <taxon>Cyanobacteriota</taxon>
        <taxon>Cyanophyceae</taxon>
        <taxon>Oscillatoriophycideae</taxon>
        <taxon>Oscillatoriales</taxon>
        <taxon>Microcoleaceae</taxon>
        <taxon>Okeania</taxon>
    </lineage>
</organism>
<protein>
    <recommendedName>
        <fullName evidence="3">Nephrocystin 3-like N-terminal domain-containing protein</fullName>
    </recommendedName>
</protein>
<evidence type="ECO:0000313" key="5">
    <source>
        <dbReference type="Proteomes" id="UP000269154"/>
    </source>
</evidence>
<evidence type="ECO:0000256" key="2">
    <source>
        <dbReference type="SAM" id="Coils"/>
    </source>
</evidence>
<evidence type="ECO:0000256" key="1">
    <source>
        <dbReference type="ARBA" id="ARBA00022737"/>
    </source>
</evidence>